<dbReference type="PANTHER" id="PTHR38340">
    <property type="entry name" value="S-LAYER PROTEIN"/>
    <property type="match status" value="1"/>
</dbReference>
<keyword evidence="2" id="KW-0964">Secreted</keyword>
<dbReference type="InterPro" id="IPR050557">
    <property type="entry name" value="RTX_toxin/Mannuronan_C5-epim"/>
</dbReference>
<comment type="caution">
    <text evidence="3">The sequence shown here is derived from an EMBL/GenBank/DDBJ whole genome shotgun (WGS) entry which is preliminary data.</text>
</comment>
<dbReference type="InterPro" id="IPR001343">
    <property type="entry name" value="Hemolysn_Ca-bd"/>
</dbReference>
<keyword evidence="4" id="KW-1185">Reference proteome</keyword>
<evidence type="ECO:0000256" key="1">
    <source>
        <dbReference type="ARBA" id="ARBA00004613"/>
    </source>
</evidence>
<dbReference type="SUPFAM" id="SSF51120">
    <property type="entry name" value="beta-Roll"/>
    <property type="match status" value="2"/>
</dbReference>
<protein>
    <recommendedName>
        <fullName evidence="5">Calcium-binding protein</fullName>
    </recommendedName>
</protein>
<dbReference type="Gene3D" id="2.150.10.10">
    <property type="entry name" value="Serralysin-like metalloprotease, C-terminal"/>
    <property type="match status" value="3"/>
</dbReference>
<proteinExistence type="predicted"/>
<dbReference type="Proteomes" id="UP000621799">
    <property type="component" value="Unassembled WGS sequence"/>
</dbReference>
<evidence type="ECO:0000313" key="3">
    <source>
        <dbReference type="EMBL" id="MBE9041473.1"/>
    </source>
</evidence>
<evidence type="ECO:0000256" key="2">
    <source>
        <dbReference type="ARBA" id="ARBA00022525"/>
    </source>
</evidence>
<dbReference type="PRINTS" id="PR00313">
    <property type="entry name" value="CABNDNGRPT"/>
</dbReference>
<dbReference type="RefSeq" id="WP_264321679.1">
    <property type="nucleotide sequence ID" value="NZ_JADEXN010000200.1"/>
</dbReference>
<reference evidence="3" key="1">
    <citation type="submission" date="2020-10" db="EMBL/GenBank/DDBJ databases">
        <authorList>
            <person name="Castelo-Branco R."/>
            <person name="Eusebio N."/>
            <person name="Adriana R."/>
            <person name="Vieira A."/>
            <person name="Brugerolle De Fraissinette N."/>
            <person name="Rezende De Castro R."/>
            <person name="Schneider M.P."/>
            <person name="Vasconcelos V."/>
            <person name="Leao P.N."/>
        </authorList>
    </citation>
    <scope>NUCLEOTIDE SEQUENCE</scope>
    <source>
        <strain evidence="3">LEGE 11467</strain>
    </source>
</reference>
<dbReference type="EMBL" id="JADEXN010000200">
    <property type="protein sequence ID" value="MBE9041473.1"/>
    <property type="molecule type" value="Genomic_DNA"/>
</dbReference>
<evidence type="ECO:0008006" key="5">
    <source>
        <dbReference type="Google" id="ProtNLM"/>
    </source>
</evidence>
<dbReference type="Pfam" id="PF00353">
    <property type="entry name" value="HemolysinCabind"/>
    <property type="match status" value="4"/>
</dbReference>
<dbReference type="PANTHER" id="PTHR38340:SF1">
    <property type="entry name" value="S-LAYER PROTEIN"/>
    <property type="match status" value="1"/>
</dbReference>
<organism evidence="3 4">
    <name type="scientific">Zarconia navalis LEGE 11467</name>
    <dbReference type="NCBI Taxonomy" id="1828826"/>
    <lineage>
        <taxon>Bacteria</taxon>
        <taxon>Bacillati</taxon>
        <taxon>Cyanobacteriota</taxon>
        <taxon>Cyanophyceae</taxon>
        <taxon>Oscillatoriophycideae</taxon>
        <taxon>Oscillatoriales</taxon>
        <taxon>Oscillatoriales incertae sedis</taxon>
        <taxon>Zarconia</taxon>
        <taxon>Zarconia navalis</taxon>
    </lineage>
</organism>
<gene>
    <name evidence="3" type="ORF">IQ235_11840</name>
</gene>
<dbReference type="GO" id="GO:0005509">
    <property type="term" value="F:calcium ion binding"/>
    <property type="evidence" value="ECO:0007669"/>
    <property type="project" value="InterPro"/>
</dbReference>
<comment type="subcellular location">
    <subcellularLocation>
        <location evidence="1">Secreted</location>
    </subcellularLocation>
</comment>
<name>A0A928W076_9CYAN</name>
<dbReference type="GO" id="GO:0005576">
    <property type="term" value="C:extracellular region"/>
    <property type="evidence" value="ECO:0007669"/>
    <property type="project" value="UniProtKB-SubCell"/>
</dbReference>
<sequence>MSQVLNPSPPQDFTVTPIAVTGGLLIVPSQGTVEPLRVNGSPNADGIFLNLQSEAEFAANLQNAANTSTSGITPPSNPAVFNAFSTLQAAIAGVTNAAPVDAPEATANAIAQFDNAIQAYQANGLDTSELIAARQELTFALGGQVDGAEGDDTLVAGRGYDSMLGGPGSDVLFGNQGRDTLDGNSGDDFLFGGQDDDIVVGGDGNDIVSGDKGNDVIFGNQGADFVQGGEGNDFAFGGQGNDVVIGNAGDDSVYGDKGNDFVAGGQGSDFVFGGPGDDSVYGGRDNDTVSGGAGNDLIFGDKGNDLLSGGEGQDTFRFEFFGDDPSPDPVGLDNRILGIDTLTDFNPNEDSISFDRRIFPALDDTLRAEFTQINNSAELGDRTAAIVYDASTGLVYYNPTAAAGDEVDILKLDPTPDNLDENNLDSF</sequence>
<accession>A0A928W076</accession>
<dbReference type="AlphaFoldDB" id="A0A928W076"/>
<dbReference type="InterPro" id="IPR011049">
    <property type="entry name" value="Serralysin-like_metalloprot_C"/>
</dbReference>
<evidence type="ECO:0000313" key="4">
    <source>
        <dbReference type="Proteomes" id="UP000621799"/>
    </source>
</evidence>